<sequence length="99" mass="11377">MIENTLFLILYRYNRVLCSYLCLRNKHEQPPTRPQEPTHVKVLFNKTKQFVFDFEAICVIGQMVVSLLQPICLVWALKKPSSLWLLAVSHSANSMAAAL</sequence>
<evidence type="ECO:0000313" key="1">
    <source>
        <dbReference type="EMBL" id="CAK9317589.1"/>
    </source>
</evidence>
<organism evidence="1 2">
    <name type="scientific">Citrullus colocynthis</name>
    <name type="common">colocynth</name>
    <dbReference type="NCBI Taxonomy" id="252529"/>
    <lineage>
        <taxon>Eukaryota</taxon>
        <taxon>Viridiplantae</taxon>
        <taxon>Streptophyta</taxon>
        <taxon>Embryophyta</taxon>
        <taxon>Tracheophyta</taxon>
        <taxon>Spermatophyta</taxon>
        <taxon>Magnoliopsida</taxon>
        <taxon>eudicotyledons</taxon>
        <taxon>Gunneridae</taxon>
        <taxon>Pentapetalae</taxon>
        <taxon>rosids</taxon>
        <taxon>fabids</taxon>
        <taxon>Cucurbitales</taxon>
        <taxon>Cucurbitaceae</taxon>
        <taxon>Benincaseae</taxon>
        <taxon>Citrullus</taxon>
    </lineage>
</organism>
<gene>
    <name evidence="1" type="ORF">CITCOLO1_LOCUS9494</name>
</gene>
<name>A0ABP0YB19_9ROSI</name>
<proteinExistence type="predicted"/>
<protein>
    <submittedName>
        <fullName evidence="1">Uncharacterized protein</fullName>
    </submittedName>
</protein>
<dbReference type="Proteomes" id="UP001642487">
    <property type="component" value="Chromosome 3"/>
</dbReference>
<reference evidence="1 2" key="1">
    <citation type="submission" date="2024-03" db="EMBL/GenBank/DDBJ databases">
        <authorList>
            <person name="Gkanogiannis A."/>
            <person name="Becerra Lopez-Lavalle L."/>
        </authorList>
    </citation>
    <scope>NUCLEOTIDE SEQUENCE [LARGE SCALE GENOMIC DNA]</scope>
</reference>
<evidence type="ECO:0000313" key="2">
    <source>
        <dbReference type="Proteomes" id="UP001642487"/>
    </source>
</evidence>
<accession>A0ABP0YB19</accession>
<keyword evidence="2" id="KW-1185">Reference proteome</keyword>
<dbReference type="EMBL" id="OZ021737">
    <property type="protein sequence ID" value="CAK9317589.1"/>
    <property type="molecule type" value="Genomic_DNA"/>
</dbReference>